<dbReference type="PANTHER" id="PTHR22957:SF26">
    <property type="entry name" value="LD44506P"/>
    <property type="match status" value="1"/>
</dbReference>
<dbReference type="Gene3D" id="1.10.8.270">
    <property type="entry name" value="putative rabgap domain of human tbc1 domain family member 14 like domains"/>
    <property type="match status" value="1"/>
</dbReference>
<evidence type="ECO:0000259" key="1">
    <source>
        <dbReference type="PROSITE" id="PS50086"/>
    </source>
</evidence>
<dbReference type="PANTHER" id="PTHR22957">
    <property type="entry name" value="TBC1 DOMAIN FAMILY MEMBER GTPASE-ACTIVATING PROTEIN"/>
    <property type="match status" value="1"/>
</dbReference>
<dbReference type="AlphaFoldDB" id="A0A2V3IJJ9"/>
<dbReference type="SUPFAM" id="SSF47923">
    <property type="entry name" value="Ypt/Rab-GAP domain of gyp1p"/>
    <property type="match status" value="2"/>
</dbReference>
<gene>
    <name evidence="2" type="ORF">BWQ96_08975</name>
</gene>
<proteinExistence type="predicted"/>
<dbReference type="GO" id="GO:0005096">
    <property type="term" value="F:GTPase activator activity"/>
    <property type="evidence" value="ECO:0007669"/>
    <property type="project" value="TreeGrafter"/>
</dbReference>
<comment type="caution">
    <text evidence="2">The sequence shown here is derived from an EMBL/GenBank/DDBJ whole genome shotgun (WGS) entry which is preliminary data.</text>
</comment>
<protein>
    <submittedName>
        <fullName evidence="2">GTPase-activating protein gyp1</fullName>
    </submittedName>
</protein>
<evidence type="ECO:0000313" key="3">
    <source>
        <dbReference type="Proteomes" id="UP000247409"/>
    </source>
</evidence>
<dbReference type="InterPro" id="IPR000195">
    <property type="entry name" value="Rab-GAP-TBC_dom"/>
</dbReference>
<dbReference type="STRING" id="448386.A0A2V3IJJ9"/>
<evidence type="ECO:0000313" key="2">
    <source>
        <dbReference type="EMBL" id="PXF41300.1"/>
    </source>
</evidence>
<dbReference type="Proteomes" id="UP000247409">
    <property type="component" value="Unassembled WGS sequence"/>
</dbReference>
<dbReference type="PROSITE" id="PS50086">
    <property type="entry name" value="TBC_RABGAP"/>
    <property type="match status" value="1"/>
</dbReference>
<organism evidence="2 3">
    <name type="scientific">Gracilariopsis chorda</name>
    <dbReference type="NCBI Taxonomy" id="448386"/>
    <lineage>
        <taxon>Eukaryota</taxon>
        <taxon>Rhodophyta</taxon>
        <taxon>Florideophyceae</taxon>
        <taxon>Rhodymeniophycidae</taxon>
        <taxon>Gracilariales</taxon>
        <taxon>Gracilariaceae</taxon>
        <taxon>Gracilariopsis</taxon>
    </lineage>
</organism>
<dbReference type="Pfam" id="PF00566">
    <property type="entry name" value="RabGAP-TBC"/>
    <property type="match status" value="1"/>
</dbReference>
<dbReference type="Gene3D" id="1.10.472.80">
    <property type="entry name" value="Ypt/Rab-GAP domain of gyp1p, domain 3"/>
    <property type="match status" value="1"/>
</dbReference>
<dbReference type="OrthoDB" id="10263206at2759"/>
<name>A0A2V3IJJ9_9FLOR</name>
<dbReference type="SMART" id="SM00164">
    <property type="entry name" value="TBC"/>
    <property type="match status" value="1"/>
</dbReference>
<feature type="domain" description="Rab-GAP TBC" evidence="1">
    <location>
        <begin position="162"/>
        <end position="441"/>
    </location>
</feature>
<keyword evidence="3" id="KW-1185">Reference proteome</keyword>
<accession>A0A2V3IJJ9</accession>
<dbReference type="InterPro" id="IPR035969">
    <property type="entry name" value="Rab-GAP_TBC_sf"/>
</dbReference>
<dbReference type="EMBL" id="NBIV01000223">
    <property type="protein sequence ID" value="PXF41300.1"/>
    <property type="molecule type" value="Genomic_DNA"/>
</dbReference>
<sequence length="516" mass="59531">MTTTGYVDAELIYDPLPKQLHGRAIGNAREHMSLKPIPSTNVERCSSETKPQKFAPNFFSAFWANYIVSPAREHLFPKRRASESDEKTEVRGVKQLYLTENGAPESAVFNNSPNNGHTTLKTPRKLLRSRIPNVTSQALKMDLLLLDEYPNRDILRRTVWNGCCSKNRAQVWRMLLDIEPLDYEIRTSALKARRTEYREHMKLLSDFTPHWSAQNQAEENSSGVHLRDELLATPDQGPVNISSLDSNDAEGWAKRSRTWTKILRQIELDLPRTHPDTPIFHVAEIRNIMRRILFLYSILNPGKSYMQGMNEILTPLVVVFVNDQMVVTREISIEDFLMMHSVHDCIGTEHLEDAEADAFWAFTRIVSLVEDNFISDQPGILRRISRLEQIVRKVDPALAAYLLDIGVEFLQFAYRWLNCLLMRELPFQLVIRVWDALLGEEDGISDLHVYLCAALIVRFSEQLQNMDFEEAILLLQRLPTEGWNISDVDEILSQAHMWKETLRLESVSFQGQRKQS</sequence>
<reference evidence="2 3" key="1">
    <citation type="journal article" date="2018" name="Mol. Biol. Evol.">
        <title>Analysis of the draft genome of the red seaweed Gracilariopsis chorda provides insights into genome size evolution in Rhodophyta.</title>
        <authorList>
            <person name="Lee J."/>
            <person name="Yang E.C."/>
            <person name="Graf L."/>
            <person name="Yang J.H."/>
            <person name="Qiu H."/>
            <person name="Zel Zion U."/>
            <person name="Chan C.X."/>
            <person name="Stephens T.G."/>
            <person name="Weber A.P.M."/>
            <person name="Boo G.H."/>
            <person name="Boo S.M."/>
            <person name="Kim K.M."/>
            <person name="Shin Y."/>
            <person name="Jung M."/>
            <person name="Lee S.J."/>
            <person name="Yim H.S."/>
            <person name="Lee J.H."/>
            <person name="Bhattacharya D."/>
            <person name="Yoon H.S."/>
        </authorList>
    </citation>
    <scope>NUCLEOTIDE SEQUENCE [LARGE SCALE GENOMIC DNA]</scope>
    <source>
        <strain evidence="2 3">SKKU-2015</strain>
        <tissue evidence="2">Whole body</tissue>
    </source>
</reference>